<feature type="transmembrane region" description="Helical" evidence="2">
    <location>
        <begin position="184"/>
        <end position="206"/>
    </location>
</feature>
<feature type="transmembrane region" description="Helical" evidence="2">
    <location>
        <begin position="218"/>
        <end position="245"/>
    </location>
</feature>
<dbReference type="Proteomes" id="UP001215712">
    <property type="component" value="Unassembled WGS sequence"/>
</dbReference>
<keyword evidence="2" id="KW-0812">Transmembrane</keyword>
<feature type="compositionally biased region" description="Polar residues" evidence="1">
    <location>
        <begin position="306"/>
        <end position="319"/>
    </location>
</feature>
<name>A0AAD6HDY8_9EURO</name>
<dbReference type="PANTHER" id="PTHR38794:SF2">
    <property type="entry name" value="INTEGRAL MEMBRANE PROTEIN"/>
    <property type="match status" value="1"/>
</dbReference>
<reference evidence="4" key="1">
    <citation type="journal article" date="2023" name="IMA Fungus">
        <title>Comparative genomic study of the Penicillium genus elucidates a diverse pangenome and 15 lateral gene transfer events.</title>
        <authorList>
            <person name="Petersen C."/>
            <person name="Sorensen T."/>
            <person name="Nielsen M.R."/>
            <person name="Sondergaard T.E."/>
            <person name="Sorensen J.L."/>
            <person name="Fitzpatrick D.A."/>
            <person name="Frisvad J.C."/>
            <person name="Nielsen K.L."/>
        </authorList>
    </citation>
    <scope>NUCLEOTIDE SEQUENCE</scope>
    <source>
        <strain evidence="4">IBT 17514</strain>
    </source>
</reference>
<dbReference type="EMBL" id="JAQJAN010000018">
    <property type="protein sequence ID" value="KAJ5709588.1"/>
    <property type="molecule type" value="Genomic_DNA"/>
</dbReference>
<feature type="transmembrane region" description="Helical" evidence="2">
    <location>
        <begin position="84"/>
        <end position="108"/>
    </location>
</feature>
<feature type="transmembrane region" description="Helical" evidence="2">
    <location>
        <begin position="120"/>
        <end position="145"/>
    </location>
</feature>
<keyword evidence="5" id="KW-1185">Reference proteome</keyword>
<dbReference type="InterPro" id="IPR049326">
    <property type="entry name" value="Rhodopsin_dom_fungi"/>
</dbReference>
<keyword evidence="2" id="KW-0472">Membrane</keyword>
<organism evidence="4 5">
    <name type="scientific">Penicillium malachiteum</name>
    <dbReference type="NCBI Taxonomy" id="1324776"/>
    <lineage>
        <taxon>Eukaryota</taxon>
        <taxon>Fungi</taxon>
        <taxon>Dikarya</taxon>
        <taxon>Ascomycota</taxon>
        <taxon>Pezizomycotina</taxon>
        <taxon>Eurotiomycetes</taxon>
        <taxon>Eurotiomycetidae</taxon>
        <taxon>Eurotiales</taxon>
        <taxon>Aspergillaceae</taxon>
        <taxon>Penicillium</taxon>
    </lineage>
</organism>
<feature type="transmembrane region" description="Helical" evidence="2">
    <location>
        <begin position="251"/>
        <end position="273"/>
    </location>
</feature>
<feature type="transmembrane region" description="Helical" evidence="2">
    <location>
        <begin position="47"/>
        <end position="72"/>
    </location>
</feature>
<feature type="region of interest" description="Disordered" evidence="1">
    <location>
        <begin position="296"/>
        <end position="319"/>
    </location>
</feature>
<dbReference type="PANTHER" id="PTHR38794">
    <property type="entry name" value="INTEGRAL MEMBRANE PROTEIN"/>
    <property type="match status" value="1"/>
</dbReference>
<gene>
    <name evidence="4" type="ORF">N7493_009879</name>
</gene>
<keyword evidence="2" id="KW-1133">Transmembrane helix</keyword>
<protein>
    <recommendedName>
        <fullName evidence="3">Rhodopsin domain-containing protein</fullName>
    </recommendedName>
</protein>
<feature type="compositionally biased region" description="Basic and acidic residues" evidence="1">
    <location>
        <begin position="296"/>
        <end position="305"/>
    </location>
</feature>
<proteinExistence type="predicted"/>
<reference evidence="4" key="2">
    <citation type="submission" date="2023-01" db="EMBL/GenBank/DDBJ databases">
        <authorList>
            <person name="Petersen C."/>
        </authorList>
    </citation>
    <scope>NUCLEOTIDE SEQUENCE</scope>
    <source>
        <strain evidence="4">IBT 17514</strain>
    </source>
</reference>
<evidence type="ECO:0000256" key="2">
    <source>
        <dbReference type="SAM" id="Phobius"/>
    </source>
</evidence>
<evidence type="ECO:0000313" key="5">
    <source>
        <dbReference type="Proteomes" id="UP001215712"/>
    </source>
</evidence>
<feature type="transmembrane region" description="Helical" evidence="2">
    <location>
        <begin position="16"/>
        <end position="35"/>
    </location>
</feature>
<evidence type="ECO:0000259" key="3">
    <source>
        <dbReference type="Pfam" id="PF20684"/>
    </source>
</evidence>
<sequence>MGDRFHGDSLGPTVNMVSWFLMVVNILAVCARIGAKFRLFHKMKADDFIILASMLFSIIECICISIAIGSGYGNHLHNITDTELYLYSGYIVFIASLCLSKLSLITFVRNLTLIPEHRRFAMVVGIATILWTLVALIGAVFGAAFQCGISRIRVLWNLKCYKFVSIESMIFNIRVGNTLIQEAWRYFICISNIVTDALIVAQGFMIAFQIQASLKKRLLVAAVFSSRILVTGGIIAELILVVHAVNSADPPYNFCLVTILQGLVQCLSIVTACQDQLKPFITWMEPRRYQVHDDTATGTHQHELSNSESSLIPRQQTLT</sequence>
<accession>A0AAD6HDY8</accession>
<feature type="domain" description="Rhodopsin" evidence="3">
    <location>
        <begin position="31"/>
        <end position="281"/>
    </location>
</feature>
<evidence type="ECO:0000256" key="1">
    <source>
        <dbReference type="SAM" id="MobiDB-lite"/>
    </source>
</evidence>
<dbReference type="AlphaFoldDB" id="A0AAD6HDY8"/>
<comment type="caution">
    <text evidence="4">The sequence shown here is derived from an EMBL/GenBank/DDBJ whole genome shotgun (WGS) entry which is preliminary data.</text>
</comment>
<evidence type="ECO:0000313" key="4">
    <source>
        <dbReference type="EMBL" id="KAJ5709588.1"/>
    </source>
</evidence>
<dbReference type="Pfam" id="PF20684">
    <property type="entry name" value="Fung_rhodopsin"/>
    <property type="match status" value="1"/>
</dbReference>